<evidence type="ECO:0000256" key="2">
    <source>
        <dbReference type="ARBA" id="ARBA00013253"/>
    </source>
</evidence>
<feature type="domain" description="7,8-dihydro-6-hydroxymethylpterin-pyrophosphokinase" evidence="8">
    <location>
        <begin position="62"/>
        <end position="73"/>
    </location>
</feature>
<evidence type="ECO:0000256" key="6">
    <source>
        <dbReference type="ARBA" id="ARBA00022840"/>
    </source>
</evidence>
<dbReference type="PANTHER" id="PTHR20941:SF1">
    <property type="entry name" value="FOLIC ACID SYNTHESIS PROTEIN FOL1"/>
    <property type="match status" value="1"/>
</dbReference>
<dbReference type="GO" id="GO:0046656">
    <property type="term" value="P:folic acid biosynthetic process"/>
    <property type="evidence" value="ECO:0007669"/>
    <property type="project" value="UniProtKB-KW"/>
</dbReference>
<evidence type="ECO:0000256" key="4">
    <source>
        <dbReference type="ARBA" id="ARBA00022741"/>
    </source>
</evidence>
<proteinExistence type="predicted"/>
<reference evidence="9 10" key="1">
    <citation type="submission" date="2018-10" db="EMBL/GenBank/DDBJ databases">
        <title>A high-quality apple genome assembly.</title>
        <authorList>
            <person name="Hu J."/>
        </authorList>
    </citation>
    <scope>NUCLEOTIDE SEQUENCE [LARGE SCALE GENOMIC DNA]</scope>
    <source>
        <strain evidence="10">cv. HFTH1</strain>
        <tissue evidence="9">Young leaf</tissue>
    </source>
</reference>
<dbReference type="EC" id="2.7.6.3" evidence="2"/>
<evidence type="ECO:0000313" key="9">
    <source>
        <dbReference type="EMBL" id="RXH96954.1"/>
    </source>
</evidence>
<dbReference type="GO" id="GO:0046654">
    <property type="term" value="P:tetrahydrofolate biosynthetic process"/>
    <property type="evidence" value="ECO:0007669"/>
    <property type="project" value="UniProtKB-UniPathway"/>
</dbReference>
<gene>
    <name evidence="9" type="ORF">DVH24_035622</name>
</gene>
<evidence type="ECO:0000256" key="1">
    <source>
        <dbReference type="ARBA" id="ARBA00005051"/>
    </source>
</evidence>
<keyword evidence="7" id="KW-0289">Folate biosynthesis</keyword>
<comment type="caution">
    <text evidence="9">The sequence shown here is derived from an EMBL/GenBank/DDBJ whole genome shotgun (WGS) entry which is preliminary data.</text>
</comment>
<dbReference type="GO" id="GO:0016301">
    <property type="term" value="F:kinase activity"/>
    <property type="evidence" value="ECO:0007669"/>
    <property type="project" value="UniProtKB-KW"/>
</dbReference>
<keyword evidence="10" id="KW-1185">Reference proteome</keyword>
<dbReference type="GO" id="GO:0005524">
    <property type="term" value="F:ATP binding"/>
    <property type="evidence" value="ECO:0007669"/>
    <property type="project" value="UniProtKB-KW"/>
</dbReference>
<dbReference type="Proteomes" id="UP000290289">
    <property type="component" value="Chromosome 6"/>
</dbReference>
<dbReference type="PANTHER" id="PTHR20941">
    <property type="entry name" value="FOLATE SYNTHESIS PROTEINS"/>
    <property type="match status" value="1"/>
</dbReference>
<dbReference type="Gene3D" id="3.30.70.560">
    <property type="entry name" value="7,8-Dihydro-6-hydroxymethylpterin-pyrophosphokinase HPPK"/>
    <property type="match status" value="1"/>
</dbReference>
<keyword evidence="5" id="KW-0418">Kinase</keyword>
<dbReference type="CDD" id="cd00483">
    <property type="entry name" value="HPPK"/>
    <property type="match status" value="1"/>
</dbReference>
<dbReference type="SUPFAM" id="SSF55083">
    <property type="entry name" value="6-hydroxymethyl-7,8-dihydropterin pyrophosphokinase, HPPK"/>
    <property type="match status" value="1"/>
</dbReference>
<dbReference type="GO" id="GO:0003848">
    <property type="term" value="F:2-amino-4-hydroxy-6-hydroxymethyldihydropteridine diphosphokinase activity"/>
    <property type="evidence" value="ECO:0007669"/>
    <property type="project" value="UniProtKB-EC"/>
</dbReference>
<evidence type="ECO:0000256" key="5">
    <source>
        <dbReference type="ARBA" id="ARBA00022777"/>
    </source>
</evidence>
<name>A0A498JT02_MALDO</name>
<evidence type="ECO:0000313" key="10">
    <source>
        <dbReference type="Proteomes" id="UP000290289"/>
    </source>
</evidence>
<protein>
    <recommendedName>
        <fullName evidence="2">2-amino-4-hydroxy-6-hydroxymethyldihydropteridine diphosphokinase</fullName>
        <ecNumber evidence="2">2.7.6.3</ecNumber>
    </recommendedName>
</protein>
<dbReference type="InterPro" id="IPR045031">
    <property type="entry name" value="DHP_synth-like"/>
</dbReference>
<sequence length="148" mass="16822">MRKSGIHITRHGCLYETAPVYVTDQPNFLNSAVRAVTQLGPHELLRALKKIEKAMGRTDSIRYGPRPIDLDILFHGKRRISSEILTVPHEQNWERPFVMAPIMDLPGSTIDSDTVSYWHSGILSHCILVGFLIPGRNWAVNHSLERKD</sequence>
<dbReference type="Pfam" id="PF01288">
    <property type="entry name" value="HPPK"/>
    <property type="match status" value="1"/>
</dbReference>
<dbReference type="InterPro" id="IPR035907">
    <property type="entry name" value="Hppk_sf"/>
</dbReference>
<comment type="pathway">
    <text evidence="1">Cofactor biosynthesis; tetrahydrofolate biosynthesis; 2-amino-4-hydroxy-6-hydroxymethyl-7,8-dihydropteridine diphosphate from 7,8-dihydroneopterin triphosphate: step 4/4.</text>
</comment>
<keyword evidence="3" id="KW-0808">Transferase</keyword>
<dbReference type="GO" id="GO:0004156">
    <property type="term" value="F:dihydropteroate synthase activity"/>
    <property type="evidence" value="ECO:0007669"/>
    <property type="project" value="TreeGrafter"/>
</dbReference>
<keyword evidence="4" id="KW-0547">Nucleotide-binding</keyword>
<dbReference type="EMBL" id="RDQH01000332">
    <property type="protein sequence ID" value="RXH96954.1"/>
    <property type="molecule type" value="Genomic_DNA"/>
</dbReference>
<dbReference type="InterPro" id="IPR000550">
    <property type="entry name" value="Hppk"/>
</dbReference>
<dbReference type="STRING" id="3750.A0A498JT02"/>
<keyword evidence="6" id="KW-0067">ATP-binding</keyword>
<dbReference type="AlphaFoldDB" id="A0A498JT02"/>
<organism evidence="9 10">
    <name type="scientific">Malus domestica</name>
    <name type="common">Apple</name>
    <name type="synonym">Pyrus malus</name>
    <dbReference type="NCBI Taxonomy" id="3750"/>
    <lineage>
        <taxon>Eukaryota</taxon>
        <taxon>Viridiplantae</taxon>
        <taxon>Streptophyta</taxon>
        <taxon>Embryophyta</taxon>
        <taxon>Tracheophyta</taxon>
        <taxon>Spermatophyta</taxon>
        <taxon>Magnoliopsida</taxon>
        <taxon>eudicotyledons</taxon>
        <taxon>Gunneridae</taxon>
        <taxon>Pentapetalae</taxon>
        <taxon>rosids</taxon>
        <taxon>fabids</taxon>
        <taxon>Rosales</taxon>
        <taxon>Rosaceae</taxon>
        <taxon>Amygdaloideae</taxon>
        <taxon>Maleae</taxon>
        <taxon>Malus</taxon>
    </lineage>
</organism>
<evidence type="ECO:0000259" key="8">
    <source>
        <dbReference type="PROSITE" id="PS00794"/>
    </source>
</evidence>
<dbReference type="UniPathway" id="UPA00077">
    <property type="reaction ID" value="UER00155"/>
</dbReference>
<dbReference type="NCBIfam" id="TIGR01498">
    <property type="entry name" value="folK"/>
    <property type="match status" value="1"/>
</dbReference>
<evidence type="ECO:0000256" key="3">
    <source>
        <dbReference type="ARBA" id="ARBA00022679"/>
    </source>
</evidence>
<accession>A0A498JT02</accession>
<dbReference type="PROSITE" id="PS00794">
    <property type="entry name" value="HPPK"/>
    <property type="match status" value="1"/>
</dbReference>
<evidence type="ECO:0000256" key="7">
    <source>
        <dbReference type="ARBA" id="ARBA00022909"/>
    </source>
</evidence>